<dbReference type="Gramene" id="KVI02418">
    <property type="protein sequence ID" value="KVI02418"/>
    <property type="gene ID" value="Ccrd_019298"/>
</dbReference>
<evidence type="ECO:0000256" key="1">
    <source>
        <dbReference type="SAM" id="MobiDB-lite"/>
    </source>
</evidence>
<dbReference type="EMBL" id="LEKV01002653">
    <property type="protein sequence ID" value="KVI02418.1"/>
    <property type="molecule type" value="Genomic_DNA"/>
</dbReference>
<organism evidence="2 3">
    <name type="scientific">Cynara cardunculus var. scolymus</name>
    <name type="common">Globe artichoke</name>
    <name type="synonym">Cynara scolymus</name>
    <dbReference type="NCBI Taxonomy" id="59895"/>
    <lineage>
        <taxon>Eukaryota</taxon>
        <taxon>Viridiplantae</taxon>
        <taxon>Streptophyta</taxon>
        <taxon>Embryophyta</taxon>
        <taxon>Tracheophyta</taxon>
        <taxon>Spermatophyta</taxon>
        <taxon>Magnoliopsida</taxon>
        <taxon>eudicotyledons</taxon>
        <taxon>Gunneridae</taxon>
        <taxon>Pentapetalae</taxon>
        <taxon>asterids</taxon>
        <taxon>campanulids</taxon>
        <taxon>Asterales</taxon>
        <taxon>Asteraceae</taxon>
        <taxon>Carduoideae</taxon>
        <taxon>Cardueae</taxon>
        <taxon>Carduinae</taxon>
        <taxon>Cynara</taxon>
    </lineage>
</organism>
<proteinExistence type="predicted"/>
<name>A0A118K178_CYNCS</name>
<evidence type="ECO:0000313" key="2">
    <source>
        <dbReference type="EMBL" id="KVI02418.1"/>
    </source>
</evidence>
<keyword evidence="3" id="KW-1185">Reference proteome</keyword>
<dbReference type="AlphaFoldDB" id="A0A118K178"/>
<feature type="region of interest" description="Disordered" evidence="1">
    <location>
        <begin position="142"/>
        <end position="170"/>
    </location>
</feature>
<reference evidence="2 3" key="1">
    <citation type="journal article" date="2016" name="Sci. Rep.">
        <title>The genome sequence of the outbreeding globe artichoke constructed de novo incorporating a phase-aware low-pass sequencing strategy of F1 progeny.</title>
        <authorList>
            <person name="Scaglione D."/>
            <person name="Reyes-Chin-Wo S."/>
            <person name="Acquadro A."/>
            <person name="Froenicke L."/>
            <person name="Portis E."/>
            <person name="Beitel C."/>
            <person name="Tirone M."/>
            <person name="Mauro R."/>
            <person name="Lo Monaco A."/>
            <person name="Mauromicale G."/>
            <person name="Faccioli P."/>
            <person name="Cattivelli L."/>
            <person name="Rieseberg L."/>
            <person name="Michelmore R."/>
            <person name="Lanteri S."/>
        </authorList>
    </citation>
    <scope>NUCLEOTIDE SEQUENCE [LARGE SCALE GENOMIC DNA]</scope>
    <source>
        <strain evidence="2">2C</strain>
    </source>
</reference>
<gene>
    <name evidence="2" type="ORF">Ccrd_019298</name>
</gene>
<comment type="caution">
    <text evidence="2">The sequence shown here is derived from an EMBL/GenBank/DDBJ whole genome shotgun (WGS) entry which is preliminary data.</text>
</comment>
<evidence type="ECO:0000313" key="3">
    <source>
        <dbReference type="Proteomes" id="UP000243975"/>
    </source>
</evidence>
<sequence>MEGGGGKSSGVVSLVDGGDGRLRGSIERHDQLAFDEAFAHLGVGVHWLRIGLGLKGFNFDFGCEWTSILSWFGKMTEGGDVDVDVDVVSGRTSYLTTHHSPLTYIDPLGFFSSPIVVILKICKQQQPLCRSHVRKLVKDGVSDQARSGGESDGENWIQRAGDTSESEISR</sequence>
<dbReference type="Proteomes" id="UP000243975">
    <property type="component" value="Unassembled WGS sequence"/>
</dbReference>
<protein>
    <submittedName>
        <fullName evidence="2">Uncharacterized protein</fullName>
    </submittedName>
</protein>
<accession>A0A118K178</accession>